<dbReference type="GeneID" id="28977239"/>
<feature type="region of interest" description="Disordered" evidence="4">
    <location>
        <begin position="889"/>
        <end position="914"/>
    </location>
</feature>
<dbReference type="InterPro" id="IPR036864">
    <property type="entry name" value="Zn2-C6_fun-type_DNA-bd_sf"/>
</dbReference>
<feature type="region of interest" description="Disordered" evidence="4">
    <location>
        <begin position="1"/>
        <end position="99"/>
    </location>
</feature>
<dbReference type="GO" id="GO:0005634">
    <property type="term" value="C:nucleus"/>
    <property type="evidence" value="ECO:0007669"/>
    <property type="project" value="UniProtKB-SubCell"/>
</dbReference>
<dbReference type="OMA" id="MLRFQRH"/>
<feature type="compositionally biased region" description="Gly residues" evidence="4">
    <location>
        <begin position="190"/>
        <end position="204"/>
    </location>
</feature>
<dbReference type="GO" id="GO:0008270">
    <property type="term" value="F:zinc ion binding"/>
    <property type="evidence" value="ECO:0007669"/>
    <property type="project" value="InterPro"/>
</dbReference>
<dbReference type="InterPro" id="IPR007219">
    <property type="entry name" value="XnlR_reg_dom"/>
</dbReference>
<evidence type="ECO:0000313" key="6">
    <source>
        <dbReference type="EMBL" id="KPV75355.1"/>
    </source>
</evidence>
<dbReference type="EMBL" id="KQ474078">
    <property type="protein sequence ID" value="KPV75355.1"/>
    <property type="molecule type" value="Genomic_DNA"/>
</dbReference>
<dbReference type="Pfam" id="PF00172">
    <property type="entry name" value="Zn_clus"/>
    <property type="match status" value="1"/>
</dbReference>
<organism evidence="6 7">
    <name type="scientific">Rhodotorula graminis (strain WP1)</name>
    <dbReference type="NCBI Taxonomy" id="578459"/>
    <lineage>
        <taxon>Eukaryota</taxon>
        <taxon>Fungi</taxon>
        <taxon>Dikarya</taxon>
        <taxon>Basidiomycota</taxon>
        <taxon>Pucciniomycotina</taxon>
        <taxon>Microbotryomycetes</taxon>
        <taxon>Sporidiobolales</taxon>
        <taxon>Sporidiobolaceae</taxon>
        <taxon>Rhodotorula</taxon>
    </lineage>
</organism>
<dbReference type="Proteomes" id="UP000053890">
    <property type="component" value="Unassembled WGS sequence"/>
</dbReference>
<dbReference type="PROSITE" id="PS00463">
    <property type="entry name" value="ZN2_CY6_FUNGAL_1"/>
    <property type="match status" value="1"/>
</dbReference>
<dbReference type="OrthoDB" id="3364175at2759"/>
<dbReference type="PRINTS" id="PR01228">
    <property type="entry name" value="EGGSHELL"/>
</dbReference>
<dbReference type="InterPro" id="IPR050613">
    <property type="entry name" value="Sec_Metabolite_Reg"/>
</dbReference>
<evidence type="ECO:0000256" key="1">
    <source>
        <dbReference type="ARBA" id="ARBA00004123"/>
    </source>
</evidence>
<sequence>MDGSPLEGTIPATLDFPPVAPPARPRAVYGHPSHSPAAAPSPASSTATTNKRKSVGADAPVHDHKAKAKAPAPHHQDDDSDDDGQLGADGKPKKKRNRVALSCAECKRRKIKCDRVMPVCGNCTKRGRPSECAWDVFQPANDAFLPPSIARTSELESLAHRLAHVERYLQTLPPNFALFRPIAPGSGVSAGGAAGGAGSQGGGQVVQAGRRGAGQGARADREGEDGYSDTEDAAVSLENGVFASRVGLDAANPSTKPSLLAPRPPLQHASSSMGPGSSLNGGGGGGASAGGGRARRGSHVRFGAPPLELTKALTCIVSSASASAPSASLKAHLLVDFDATLDDVRDARTAEVERIVRTLPGRQATAFLVERYFGSVNWLFHHLHAPSFRAELDAFQALCDASRADDVDLTWLALLLMVLCLALDSMHYSRSPLALSSSTSSSTPSAGVGAGAGASSSSGTGSSGDDKGHKGKLVGEGTPLEQYSEEQLKALPERWHAASVRALKLAEWEKAPRIRSIQTIVLYTQYLQLSSAARGQPSQLVWLAGAIRLAQVLNLHLLGSNPETMPPEDPAFPPGKNSLKREMAKRLWAVLVYQDWLAANSKNRCYLISPAHCDTDDPLNVNDTDLSPSTTALAPAPSSVLTDSSADRVRIAMARQVRAVFDRVVLARDWGYDTVLDLDSGFRTILAELPERWTLAADEQEDPMLRFQRHFVLEGLHNRIFRLHRPLLSKAHKNPKYKFSAEACLKSARAVVVSTHNIREAVADVPYTYSHVFGAALVLFNDLFQAIDHDGSATEIDSKVETLQLALEIFTSKPSSAALSHTVQQAHKILSGLFREEERRRQARAAKALMRAAAGAAGHDPHDADAALDDAADDQGTFADVLHRIARSLDADSAPHRGTPPPTRNLPSSKKAGGAASASLATAGMPASYLAMGGAGGATSGAASLLGGAGAGPTDLAVPVLAAPLGGGGGGGGTSGGGPLDGAYSAPDSSMGLTSLAPAASALAPVPSSLTPDSSWPFSAPGDGAGVGGMVGGGGAGGAGGGAGGFSSAFDAADGLDFGLGAFGFASGDPFGLGLGGDPGMDLEVGGGGGLGDGGGGGGMLGGGGAGGMGALESFAMGQPSWDSGAAATGQQTVGMTDAEAAAAYWGTGGGGGRSGSGW</sequence>
<proteinExistence type="predicted"/>
<evidence type="ECO:0000313" key="7">
    <source>
        <dbReference type="Proteomes" id="UP000053890"/>
    </source>
</evidence>
<dbReference type="CDD" id="cd12148">
    <property type="entry name" value="fungal_TF_MHR"/>
    <property type="match status" value="1"/>
</dbReference>
<dbReference type="GO" id="GO:0006351">
    <property type="term" value="P:DNA-templated transcription"/>
    <property type="evidence" value="ECO:0007669"/>
    <property type="project" value="InterPro"/>
</dbReference>
<dbReference type="CDD" id="cd00067">
    <property type="entry name" value="GAL4"/>
    <property type="match status" value="1"/>
</dbReference>
<protein>
    <recommendedName>
        <fullName evidence="5">Zn(2)-C6 fungal-type domain-containing protein</fullName>
    </recommendedName>
</protein>
<dbReference type="AlphaFoldDB" id="A0A194S4A7"/>
<evidence type="ECO:0000259" key="5">
    <source>
        <dbReference type="PROSITE" id="PS50048"/>
    </source>
</evidence>
<feature type="compositionally biased region" description="Low complexity" evidence="4">
    <location>
        <begin position="439"/>
        <end position="460"/>
    </location>
</feature>
<dbReference type="InterPro" id="IPR001138">
    <property type="entry name" value="Zn2Cys6_DnaBD"/>
</dbReference>
<reference evidence="6 7" key="1">
    <citation type="journal article" date="2015" name="Front. Microbiol.">
        <title>Genome sequence of the plant growth promoting endophytic yeast Rhodotorula graminis WP1.</title>
        <authorList>
            <person name="Firrincieli A."/>
            <person name="Otillar R."/>
            <person name="Salamov A."/>
            <person name="Schmutz J."/>
            <person name="Khan Z."/>
            <person name="Redman R.S."/>
            <person name="Fleck N.D."/>
            <person name="Lindquist E."/>
            <person name="Grigoriev I.V."/>
            <person name="Doty S.L."/>
        </authorList>
    </citation>
    <scope>NUCLEOTIDE SEQUENCE [LARGE SCALE GENOMIC DNA]</scope>
    <source>
        <strain evidence="6 7">WP1</strain>
    </source>
</reference>
<evidence type="ECO:0000256" key="2">
    <source>
        <dbReference type="ARBA" id="ARBA00022723"/>
    </source>
</evidence>
<keyword evidence="3" id="KW-0539">Nucleus</keyword>
<feature type="domain" description="Zn(2)-C6 fungal-type" evidence="5">
    <location>
        <begin position="102"/>
        <end position="134"/>
    </location>
</feature>
<dbReference type="Gene3D" id="4.10.240.10">
    <property type="entry name" value="Zn(2)-C6 fungal-type DNA-binding domain"/>
    <property type="match status" value="1"/>
</dbReference>
<feature type="compositionally biased region" description="Low complexity" evidence="4">
    <location>
        <begin position="25"/>
        <end position="49"/>
    </location>
</feature>
<dbReference type="GO" id="GO:0003677">
    <property type="term" value="F:DNA binding"/>
    <property type="evidence" value="ECO:0007669"/>
    <property type="project" value="InterPro"/>
</dbReference>
<evidence type="ECO:0000256" key="4">
    <source>
        <dbReference type="SAM" id="MobiDB-lite"/>
    </source>
</evidence>
<evidence type="ECO:0000256" key="3">
    <source>
        <dbReference type="ARBA" id="ARBA00023242"/>
    </source>
</evidence>
<name>A0A194S4A7_RHOGW</name>
<dbReference type="SMART" id="SM00066">
    <property type="entry name" value="GAL4"/>
    <property type="match status" value="1"/>
</dbReference>
<dbReference type="SMART" id="SM00906">
    <property type="entry name" value="Fungal_trans"/>
    <property type="match status" value="1"/>
</dbReference>
<dbReference type="RefSeq" id="XP_018271404.1">
    <property type="nucleotide sequence ID" value="XM_018416791.1"/>
</dbReference>
<keyword evidence="7" id="KW-1185">Reference proteome</keyword>
<accession>A0A194S4A7</accession>
<dbReference type="SUPFAM" id="SSF57701">
    <property type="entry name" value="Zn2/Cys6 DNA-binding domain"/>
    <property type="match status" value="1"/>
</dbReference>
<feature type="compositionally biased region" description="Low complexity" evidence="4">
    <location>
        <begin position="269"/>
        <end position="278"/>
    </location>
</feature>
<comment type="subcellular location">
    <subcellularLocation>
        <location evidence="1">Nucleus</location>
    </subcellularLocation>
</comment>
<gene>
    <name evidence="6" type="ORF">RHOBADRAFT_53340</name>
</gene>
<feature type="region of interest" description="Disordered" evidence="4">
    <location>
        <begin position="439"/>
        <end position="479"/>
    </location>
</feature>
<feature type="compositionally biased region" description="Gly residues" evidence="4">
    <location>
        <begin position="279"/>
        <end position="292"/>
    </location>
</feature>
<feature type="region of interest" description="Disordered" evidence="4">
    <location>
        <begin position="253"/>
        <end position="298"/>
    </location>
</feature>
<dbReference type="PROSITE" id="PS50048">
    <property type="entry name" value="ZN2_CY6_FUNGAL_2"/>
    <property type="match status" value="1"/>
</dbReference>
<keyword evidence="2" id="KW-0479">Metal-binding</keyword>
<dbReference type="PANTHER" id="PTHR31001">
    <property type="entry name" value="UNCHARACTERIZED TRANSCRIPTIONAL REGULATORY PROTEIN"/>
    <property type="match status" value="1"/>
</dbReference>
<dbReference type="PANTHER" id="PTHR31001:SF89">
    <property type="entry name" value="ZN(2)-C6 FUNGAL-TYPE DOMAIN-CONTAINING PROTEIN"/>
    <property type="match status" value="1"/>
</dbReference>
<feature type="region of interest" description="Disordered" evidence="4">
    <location>
        <begin position="190"/>
        <end position="230"/>
    </location>
</feature>
<dbReference type="GO" id="GO:0000981">
    <property type="term" value="F:DNA-binding transcription factor activity, RNA polymerase II-specific"/>
    <property type="evidence" value="ECO:0007669"/>
    <property type="project" value="InterPro"/>
</dbReference>